<accession>A0A143BHN6</accession>
<organism evidence="11 12">
    <name type="scientific">Gemmatimonas phototrophica</name>
    <dbReference type="NCBI Taxonomy" id="1379270"/>
    <lineage>
        <taxon>Bacteria</taxon>
        <taxon>Pseudomonadati</taxon>
        <taxon>Gemmatimonadota</taxon>
        <taxon>Gemmatimonadia</taxon>
        <taxon>Gemmatimonadales</taxon>
        <taxon>Gemmatimonadaceae</taxon>
        <taxon>Gemmatimonas</taxon>
    </lineage>
</organism>
<feature type="domain" description="Flagellar hook-associated protein FlgK helical" evidence="10">
    <location>
        <begin position="93"/>
        <end position="324"/>
    </location>
</feature>
<dbReference type="RefSeq" id="WP_026849254.1">
    <property type="nucleotide sequence ID" value="NZ_CP011454.1"/>
</dbReference>
<dbReference type="AlphaFoldDB" id="A0A143BHN6"/>
<evidence type="ECO:0000259" key="9">
    <source>
        <dbReference type="Pfam" id="PF06429"/>
    </source>
</evidence>
<dbReference type="Pfam" id="PF22638">
    <property type="entry name" value="FlgK_D1"/>
    <property type="match status" value="1"/>
</dbReference>
<sequence>MSSGLFSIARTALLTHQTALQTVSQNIANAETPGYSRQEAVLSANTPVRFPYGNVGTGVNVSTITRKRDILLDESFRSSNTLSGDAAMRRDLLSQVESVFGEPNDAGMANALDQFWNSWSDLSAQPNSLAARAVVQQRGRQVAQLFNDYDTQLTTIRSSTLERLSNTVERINSVATQVAELNVRIVGAESNGNMANDLRDMRDLKLDELSKIAGTRVVPQPNGSVSVLIGNSMLVEGDTATPLSVQFETPNPLPATPLTDVPVRIRLGSSPDRLAPLAGELSAMVTVLNTEIPNTRGRLDAMANQLATAVNDLHTSGYTFNGTTIPGTAAGNFFDPGTLAAPVSAASLKLHSVVAGDPSRIAASGSVNGPTDNGVAQGLSSLRMTDATVTWTSPSGATETGSFIGFFRGLVTRLGIQTSSATDDAAVAAGLTDQADLRRQSVSGVNTDEELVNMLRVQQSYQAATKMIKAAEEMLDTLISLV</sequence>
<keyword evidence="5 7" id="KW-0964">Secreted</keyword>
<comment type="similarity">
    <text evidence="3 7">Belongs to the flagella basal body rod proteins family.</text>
</comment>
<dbReference type="GO" id="GO:0009424">
    <property type="term" value="C:bacterial-type flagellum hook"/>
    <property type="evidence" value="ECO:0007669"/>
    <property type="project" value="UniProtKB-UniRule"/>
</dbReference>
<evidence type="ECO:0000256" key="5">
    <source>
        <dbReference type="ARBA" id="ARBA00022525"/>
    </source>
</evidence>
<evidence type="ECO:0000256" key="6">
    <source>
        <dbReference type="ARBA" id="ARBA00023143"/>
    </source>
</evidence>
<dbReference type="Pfam" id="PF06429">
    <property type="entry name" value="Flg_bbr_C"/>
    <property type="match status" value="1"/>
</dbReference>
<protein>
    <recommendedName>
        <fullName evidence="4 7">Flagellar hook-associated protein 1</fullName>
        <shortName evidence="7">HAP1</shortName>
    </recommendedName>
</protein>
<dbReference type="PANTHER" id="PTHR30033">
    <property type="entry name" value="FLAGELLAR HOOK-ASSOCIATED PROTEIN 1"/>
    <property type="match status" value="1"/>
</dbReference>
<keyword evidence="12" id="KW-1185">Reference proteome</keyword>
<reference evidence="11 12" key="1">
    <citation type="journal article" date="2014" name="Proc. Natl. Acad. Sci. U.S.A.">
        <title>Functional type 2 photosynthetic reaction centers found in the rare bacterial phylum Gemmatimonadetes.</title>
        <authorList>
            <person name="Zeng Y."/>
            <person name="Feng F."/>
            <person name="Medova H."/>
            <person name="Dean J."/>
            <person name="Koblizek M."/>
        </authorList>
    </citation>
    <scope>NUCLEOTIDE SEQUENCE [LARGE SCALE GENOMIC DNA]</scope>
    <source>
        <strain evidence="11 12">AP64</strain>
    </source>
</reference>
<dbReference type="SUPFAM" id="SSF64518">
    <property type="entry name" value="Phase 1 flagellin"/>
    <property type="match status" value="1"/>
</dbReference>
<evidence type="ECO:0000313" key="12">
    <source>
        <dbReference type="Proteomes" id="UP000076404"/>
    </source>
</evidence>
<evidence type="ECO:0000259" key="8">
    <source>
        <dbReference type="Pfam" id="PF00460"/>
    </source>
</evidence>
<dbReference type="GO" id="GO:0005198">
    <property type="term" value="F:structural molecule activity"/>
    <property type="evidence" value="ECO:0007669"/>
    <property type="project" value="UniProtKB-UniRule"/>
</dbReference>
<name>A0A143BHN6_9BACT</name>
<dbReference type="Proteomes" id="UP000076404">
    <property type="component" value="Chromosome"/>
</dbReference>
<dbReference type="PANTHER" id="PTHR30033:SF1">
    <property type="entry name" value="FLAGELLAR HOOK-ASSOCIATED PROTEIN 1"/>
    <property type="match status" value="1"/>
</dbReference>
<gene>
    <name evidence="7" type="primary">flgK</name>
    <name evidence="11" type="ORF">GEMMAAP_02230</name>
</gene>
<dbReference type="STRING" id="1379270.GEMMAAP_02230"/>
<dbReference type="PRINTS" id="PR01005">
    <property type="entry name" value="FLGHOOKAP1"/>
</dbReference>
<dbReference type="EMBL" id="CP011454">
    <property type="protein sequence ID" value="AMW03970.1"/>
    <property type="molecule type" value="Genomic_DNA"/>
</dbReference>
<dbReference type="OrthoDB" id="9802553at2"/>
<dbReference type="NCBIfam" id="TIGR02492">
    <property type="entry name" value="flgK_ends"/>
    <property type="match status" value="1"/>
</dbReference>
<dbReference type="GO" id="GO:0044780">
    <property type="term" value="P:bacterial-type flagellum assembly"/>
    <property type="evidence" value="ECO:0007669"/>
    <property type="project" value="InterPro"/>
</dbReference>
<feature type="domain" description="Flagellar basal body rod protein N-terminal" evidence="8">
    <location>
        <begin position="8"/>
        <end position="35"/>
    </location>
</feature>
<dbReference type="Pfam" id="PF00460">
    <property type="entry name" value="Flg_bb_rod"/>
    <property type="match status" value="1"/>
</dbReference>
<evidence type="ECO:0000256" key="1">
    <source>
        <dbReference type="ARBA" id="ARBA00004365"/>
    </source>
</evidence>
<comment type="subcellular location">
    <subcellularLocation>
        <location evidence="1 7">Bacterial flagellum</location>
    </subcellularLocation>
    <subcellularLocation>
        <location evidence="2 7">Secreted</location>
    </subcellularLocation>
</comment>
<dbReference type="eggNOG" id="COG1256">
    <property type="taxonomic scope" value="Bacteria"/>
</dbReference>
<evidence type="ECO:0000313" key="11">
    <source>
        <dbReference type="EMBL" id="AMW03970.1"/>
    </source>
</evidence>
<dbReference type="InterPro" id="IPR010930">
    <property type="entry name" value="Flg_bb/hook_C_dom"/>
</dbReference>
<dbReference type="InterPro" id="IPR001444">
    <property type="entry name" value="Flag_bb_rod_N"/>
</dbReference>
<dbReference type="InterPro" id="IPR002371">
    <property type="entry name" value="FlgK"/>
</dbReference>
<evidence type="ECO:0000256" key="7">
    <source>
        <dbReference type="RuleBase" id="RU362065"/>
    </source>
</evidence>
<evidence type="ECO:0000256" key="3">
    <source>
        <dbReference type="ARBA" id="ARBA00009677"/>
    </source>
</evidence>
<feature type="domain" description="Flagellar basal-body/hook protein C-terminal" evidence="9">
    <location>
        <begin position="442"/>
        <end position="481"/>
    </location>
</feature>
<dbReference type="eggNOG" id="COG4786">
    <property type="taxonomic scope" value="Bacteria"/>
</dbReference>
<dbReference type="KEGG" id="gph:GEMMAAP_02230"/>
<dbReference type="GO" id="GO:0005576">
    <property type="term" value="C:extracellular region"/>
    <property type="evidence" value="ECO:0007669"/>
    <property type="project" value="UniProtKB-SubCell"/>
</dbReference>
<dbReference type="InterPro" id="IPR053927">
    <property type="entry name" value="FlgK_helical"/>
</dbReference>
<evidence type="ECO:0000259" key="10">
    <source>
        <dbReference type="Pfam" id="PF22638"/>
    </source>
</evidence>
<evidence type="ECO:0000256" key="4">
    <source>
        <dbReference type="ARBA" id="ARBA00016244"/>
    </source>
</evidence>
<reference evidence="11 12" key="2">
    <citation type="journal article" date="2016" name="Environ. Microbiol. Rep.">
        <title>Metagenomic evidence for the presence of phototrophic Gemmatimonadetes bacteria in diverse environments.</title>
        <authorList>
            <person name="Zeng Y."/>
            <person name="Baumbach J."/>
            <person name="Barbosa E.G."/>
            <person name="Azevedo V."/>
            <person name="Zhang C."/>
            <person name="Koblizek M."/>
        </authorList>
    </citation>
    <scope>NUCLEOTIDE SEQUENCE [LARGE SCALE GENOMIC DNA]</scope>
    <source>
        <strain evidence="11 12">AP64</strain>
    </source>
</reference>
<proteinExistence type="inferred from homology"/>
<keyword evidence="6 7" id="KW-0975">Bacterial flagellum</keyword>
<evidence type="ECO:0000256" key="2">
    <source>
        <dbReference type="ARBA" id="ARBA00004613"/>
    </source>
</evidence>